<dbReference type="InterPro" id="IPR046519">
    <property type="entry name" value="X-Tfes_XVIPCD"/>
</dbReference>
<dbReference type="Proteomes" id="UP000326367">
    <property type="component" value="Unassembled WGS sequence"/>
</dbReference>
<organism evidence="3 4">
    <name type="scientific">Stenotrophomonas cyclobalanopsidis</name>
    <dbReference type="NCBI Taxonomy" id="2771362"/>
    <lineage>
        <taxon>Bacteria</taxon>
        <taxon>Pseudomonadati</taxon>
        <taxon>Pseudomonadota</taxon>
        <taxon>Gammaproteobacteria</taxon>
        <taxon>Lysobacterales</taxon>
        <taxon>Lysobacteraceae</taxon>
        <taxon>Stenotrophomonas</taxon>
    </lineage>
</organism>
<evidence type="ECO:0000259" key="2">
    <source>
        <dbReference type="Pfam" id="PF20410"/>
    </source>
</evidence>
<feature type="domain" description="X-Tfes XVIPCD" evidence="2">
    <location>
        <begin position="187"/>
        <end position="284"/>
    </location>
</feature>
<dbReference type="RefSeq" id="WP_150455105.1">
    <property type="nucleotide sequence ID" value="NZ_VYKI01000016.1"/>
</dbReference>
<name>A0ABQ6SZ11_9GAMM</name>
<dbReference type="EMBL" id="VYKI01000016">
    <property type="protein sequence ID" value="KAA8996519.1"/>
    <property type="molecule type" value="Genomic_DNA"/>
</dbReference>
<evidence type="ECO:0000313" key="4">
    <source>
        <dbReference type="Proteomes" id="UP000326367"/>
    </source>
</evidence>
<reference evidence="3 4" key="1">
    <citation type="journal article" date="2020" name="Antonie Van Leeuwenhoek">
        <title>Stenotrophomonas cyclobalanopsidis sp. nov., isolated from the leaf spot disease of Cyclobalanopsis patelliformis.</title>
        <authorList>
            <person name="Bian D.R."/>
            <person name="Xue H."/>
            <person name="Piao C.G."/>
            <person name="Li Y."/>
        </authorList>
    </citation>
    <scope>NUCLEOTIDE SEQUENCE [LARGE SCALE GENOMIC DNA]</scope>
    <source>
        <strain evidence="3 4">TPQG1-4</strain>
    </source>
</reference>
<protein>
    <recommendedName>
        <fullName evidence="2">X-Tfes XVIPCD domain-containing protein</fullName>
    </recommendedName>
</protein>
<keyword evidence="4" id="KW-1185">Reference proteome</keyword>
<evidence type="ECO:0000256" key="1">
    <source>
        <dbReference type="SAM" id="MobiDB-lite"/>
    </source>
</evidence>
<comment type="caution">
    <text evidence="3">The sequence shown here is derived from an EMBL/GenBank/DDBJ whole genome shotgun (WGS) entry which is preliminary data.</text>
</comment>
<dbReference type="Pfam" id="PF20410">
    <property type="entry name" value="X-Tfes_XVIPCD"/>
    <property type="match status" value="1"/>
</dbReference>
<sequence>MEDRYRVTVYVAAPGTPLREGGTSAAGHMYYSISDGHGTASYGFAPAVHGASSGRGKVYDSDVREYKDPYYSRTMEISKEQYEKLKDFGNRPQVHGFSTDYDGLRNSCIDFTWGALNHAELHRTNPQSVQEKNFEGGIKPLTNVEYIRSIRAPFPESDLNTEHYNKMPERTLMQRIISDEQLQGDDRLMLDAIRKGVAGIDAKHGRTPDETSERLSASLLATAKEAGLERVDHVLLGNTPGDASAQRLFVVQGDPGDPAHIRASMTVEEAARSPIEQSFAKVEQLSQTQQERALATQLEEPTLQQARAPLQMG</sequence>
<feature type="region of interest" description="Disordered" evidence="1">
    <location>
        <begin position="281"/>
        <end position="313"/>
    </location>
</feature>
<proteinExistence type="predicted"/>
<gene>
    <name evidence="3" type="ORF">FJU31_12905</name>
</gene>
<accession>A0ABQ6SZ11</accession>
<evidence type="ECO:0000313" key="3">
    <source>
        <dbReference type="EMBL" id="KAA8996519.1"/>
    </source>
</evidence>